<proteinExistence type="predicted"/>
<evidence type="ECO:0008006" key="3">
    <source>
        <dbReference type="Google" id="ProtNLM"/>
    </source>
</evidence>
<accession>A0ABY5EWQ0</accession>
<name>A0ABY5EWQ0_9HYPH</name>
<gene>
    <name evidence="1" type="ORF">NMK50_09480</name>
</gene>
<dbReference type="Proteomes" id="UP001059475">
    <property type="component" value="Chromosome"/>
</dbReference>
<sequence length="52" mass="6207">MGKNSKKRNKNISYEESQYQELSQHWETGKEYDGAGLYLHKRKNGGAQWLYR</sequence>
<dbReference type="EMBL" id="CP101114">
    <property type="protein sequence ID" value="UTO28343.1"/>
    <property type="molecule type" value="Genomic_DNA"/>
</dbReference>
<organism evidence="1 2">
    <name type="scientific">Bartonella harrusi</name>
    <dbReference type="NCBI Taxonomy" id="2961895"/>
    <lineage>
        <taxon>Bacteria</taxon>
        <taxon>Pseudomonadati</taxon>
        <taxon>Pseudomonadota</taxon>
        <taxon>Alphaproteobacteria</taxon>
        <taxon>Hyphomicrobiales</taxon>
        <taxon>Bartonellaceae</taxon>
        <taxon>Bartonella</taxon>
    </lineage>
</organism>
<reference evidence="1" key="1">
    <citation type="submission" date="2022-07" db="EMBL/GenBank/DDBJ databases">
        <title>First report of Bartonella spp. in marsupials in Brazil, with a description of Bartonella harrusi sp. nov. and new proposal for taxonomic reclassification of species of the genus Bartonella.</title>
        <authorList>
            <person name="Amaral R.B."/>
        </authorList>
    </citation>
    <scope>NUCLEOTIDE SEQUENCE</scope>
    <source>
        <strain evidence="1">117A</strain>
    </source>
</reference>
<evidence type="ECO:0000313" key="2">
    <source>
        <dbReference type="Proteomes" id="UP001059475"/>
    </source>
</evidence>
<protein>
    <recommendedName>
        <fullName evidence="3">Phage integrase</fullName>
    </recommendedName>
</protein>
<keyword evidence="2" id="KW-1185">Reference proteome</keyword>
<evidence type="ECO:0000313" key="1">
    <source>
        <dbReference type="EMBL" id="UTO28343.1"/>
    </source>
</evidence>